<dbReference type="Gene3D" id="3.30.1330.30">
    <property type="match status" value="1"/>
</dbReference>
<dbReference type="InterPro" id="IPR053888">
    <property type="entry name" value="MRM3-like_sub_bind"/>
</dbReference>
<dbReference type="Gene3D" id="3.40.1280.10">
    <property type="match status" value="1"/>
</dbReference>
<dbReference type="Pfam" id="PF00588">
    <property type="entry name" value="SpoU_methylase"/>
    <property type="match status" value="1"/>
</dbReference>
<dbReference type="EMBL" id="MIKC01000038">
    <property type="protein sequence ID" value="OEG21773.1"/>
    <property type="molecule type" value="Genomic_DNA"/>
</dbReference>
<dbReference type="GO" id="GO:0005737">
    <property type="term" value="C:cytoplasm"/>
    <property type="evidence" value="ECO:0007669"/>
    <property type="project" value="UniProtKB-ARBA"/>
</dbReference>
<dbReference type="InterPro" id="IPR029026">
    <property type="entry name" value="tRNA_m1G_MTases_N"/>
</dbReference>
<dbReference type="PANTHER" id="PTHR43191">
    <property type="entry name" value="RRNA METHYLTRANSFERASE 3"/>
    <property type="match status" value="1"/>
</dbReference>
<evidence type="ECO:0000256" key="1">
    <source>
        <dbReference type="ARBA" id="ARBA00007228"/>
    </source>
</evidence>
<keyword evidence="6" id="KW-1185">Reference proteome</keyword>
<protein>
    <submittedName>
        <fullName evidence="5">23S rRNA methyltransferase</fullName>
    </submittedName>
</protein>
<dbReference type="CDD" id="cd18095">
    <property type="entry name" value="SpoU-like_rRNA-MTase"/>
    <property type="match status" value="1"/>
</dbReference>
<dbReference type="SMART" id="SM00967">
    <property type="entry name" value="SpoU_sub_bind"/>
    <property type="match status" value="1"/>
</dbReference>
<keyword evidence="3 5" id="KW-0808">Transferase</keyword>
<evidence type="ECO:0000256" key="2">
    <source>
        <dbReference type="ARBA" id="ARBA00022603"/>
    </source>
</evidence>
<dbReference type="SUPFAM" id="SSF75217">
    <property type="entry name" value="alpha/beta knot"/>
    <property type="match status" value="1"/>
</dbReference>
<dbReference type="Proteomes" id="UP000094469">
    <property type="component" value="Unassembled WGS sequence"/>
</dbReference>
<dbReference type="InterPro" id="IPR001537">
    <property type="entry name" value="SpoU_MeTrfase"/>
</dbReference>
<organism evidence="5 6">
    <name type="scientific">Enterococcus ureilyticus</name>
    <dbReference type="NCBI Taxonomy" id="1131292"/>
    <lineage>
        <taxon>Bacteria</taxon>
        <taxon>Bacillati</taxon>
        <taxon>Bacillota</taxon>
        <taxon>Bacilli</taxon>
        <taxon>Lactobacillales</taxon>
        <taxon>Enterococcaceae</taxon>
        <taxon>Enterococcus</taxon>
    </lineage>
</organism>
<accession>A0A1E5HA29</accession>
<reference evidence="6" key="1">
    <citation type="submission" date="2016-09" db="EMBL/GenBank/DDBJ databases">
        <authorList>
            <person name="Gulvik C.A."/>
        </authorList>
    </citation>
    <scope>NUCLEOTIDE SEQUENCE [LARGE SCALE GENOMIC DNA]</scope>
    <source>
        <strain evidence="6">LMG 26676</strain>
    </source>
</reference>
<dbReference type="GO" id="GO:0003723">
    <property type="term" value="F:RNA binding"/>
    <property type="evidence" value="ECO:0007669"/>
    <property type="project" value="InterPro"/>
</dbReference>
<name>A0A1E5HA29_9ENTE</name>
<dbReference type="InterPro" id="IPR029064">
    <property type="entry name" value="Ribosomal_eL30-like_sf"/>
</dbReference>
<dbReference type="GO" id="GO:0008173">
    <property type="term" value="F:RNA methyltransferase activity"/>
    <property type="evidence" value="ECO:0007669"/>
    <property type="project" value="InterPro"/>
</dbReference>
<feature type="domain" description="RNA 2-O ribose methyltransferase substrate binding" evidence="4">
    <location>
        <begin position="31"/>
        <end position="103"/>
    </location>
</feature>
<dbReference type="Pfam" id="PF22435">
    <property type="entry name" value="MRM3-like_sub_bind"/>
    <property type="match status" value="1"/>
</dbReference>
<dbReference type="STRING" id="1131292.BCR24_05680"/>
<dbReference type="InterPro" id="IPR013123">
    <property type="entry name" value="SpoU_subst-bd"/>
</dbReference>
<comment type="similarity">
    <text evidence="1">Belongs to the class IV-like SAM-binding methyltransferase superfamily. RNA methyltransferase TrmH family.</text>
</comment>
<sequence>MKEILSTKNTMVKELKKLKIKKHREAQKRYLIEGFHLVEEAVKADAEIEWILCSRRGIEEWSEWVSTHEDERFLLVTEEILSSLSEVPTPQGMMAVVKMPNVETTLGYSGRWLLLDNVQDPGNVGTMIRTADAAGMTGVILGDGSADIYNTKVLRAMQGSNYHLPIFQLPLKTIVDQFKQHDVPVFGTELNKRAVSYQTLPSQKQYALIMGNEGKGVSAELLTMVDQSIYIPIIGEAESLNVAIAAGILMYHFLHNKIE</sequence>
<dbReference type="AlphaFoldDB" id="A0A1E5HA29"/>
<evidence type="ECO:0000313" key="6">
    <source>
        <dbReference type="Proteomes" id="UP000094469"/>
    </source>
</evidence>
<dbReference type="PANTHER" id="PTHR43191:SF2">
    <property type="entry name" value="RRNA METHYLTRANSFERASE 3, MITOCHONDRIAL"/>
    <property type="match status" value="1"/>
</dbReference>
<evidence type="ECO:0000256" key="3">
    <source>
        <dbReference type="ARBA" id="ARBA00022679"/>
    </source>
</evidence>
<keyword evidence="2 5" id="KW-0489">Methyltransferase</keyword>
<evidence type="ECO:0000259" key="4">
    <source>
        <dbReference type="SMART" id="SM00967"/>
    </source>
</evidence>
<dbReference type="InterPro" id="IPR051259">
    <property type="entry name" value="rRNA_Methyltransferase"/>
</dbReference>
<dbReference type="RefSeq" id="WP_069640758.1">
    <property type="nucleotide sequence ID" value="NZ_JAFBEZ010000004.1"/>
</dbReference>
<dbReference type="InterPro" id="IPR029028">
    <property type="entry name" value="Alpha/beta_knot_MTases"/>
</dbReference>
<dbReference type="SUPFAM" id="SSF55315">
    <property type="entry name" value="L30e-like"/>
    <property type="match status" value="1"/>
</dbReference>
<dbReference type="GO" id="GO:0006396">
    <property type="term" value="P:RNA processing"/>
    <property type="evidence" value="ECO:0007669"/>
    <property type="project" value="InterPro"/>
</dbReference>
<comment type="caution">
    <text evidence="5">The sequence shown here is derived from an EMBL/GenBank/DDBJ whole genome shotgun (WGS) entry which is preliminary data.</text>
</comment>
<gene>
    <name evidence="5" type="ORF">BCR24_05680</name>
</gene>
<evidence type="ECO:0000313" key="5">
    <source>
        <dbReference type="EMBL" id="OEG21773.1"/>
    </source>
</evidence>
<dbReference type="GO" id="GO:0032259">
    <property type="term" value="P:methylation"/>
    <property type="evidence" value="ECO:0007669"/>
    <property type="project" value="UniProtKB-KW"/>
</dbReference>
<dbReference type="OrthoDB" id="9785673at2"/>
<proteinExistence type="inferred from homology"/>